<proteinExistence type="evidence at transcript level"/>
<dbReference type="InterPro" id="IPR001584">
    <property type="entry name" value="Integrase_cat-core"/>
</dbReference>
<name>B7F867_ORYSJ</name>
<keyword evidence="1" id="KW-1133">Transmembrane helix</keyword>
<dbReference type="InterPro" id="IPR012337">
    <property type="entry name" value="RNaseH-like_sf"/>
</dbReference>
<dbReference type="EMBL" id="AK122141">
    <property type="protein sequence ID" value="BAH00815.1"/>
    <property type="molecule type" value="mRNA"/>
</dbReference>
<dbReference type="InterPro" id="IPR036397">
    <property type="entry name" value="RNaseH_sf"/>
</dbReference>
<accession>B7F867</accession>
<feature type="transmembrane region" description="Helical" evidence="1">
    <location>
        <begin position="314"/>
        <end position="332"/>
    </location>
</feature>
<dbReference type="Gene3D" id="3.30.420.10">
    <property type="entry name" value="Ribonuclease H-like superfamily/Ribonuclease H"/>
    <property type="match status" value="1"/>
</dbReference>
<dbReference type="PANTHER" id="PTHR37984">
    <property type="entry name" value="PROTEIN CBG26694"/>
    <property type="match status" value="1"/>
</dbReference>
<dbReference type="Gene3D" id="1.10.340.70">
    <property type="match status" value="1"/>
</dbReference>
<dbReference type="InterPro" id="IPR050951">
    <property type="entry name" value="Retrovirus_Pol_polyprotein"/>
</dbReference>
<organism evidence="3">
    <name type="scientific">Oryza sativa subsp. japonica</name>
    <name type="common">Rice</name>
    <dbReference type="NCBI Taxonomy" id="39947"/>
    <lineage>
        <taxon>Eukaryota</taxon>
        <taxon>Viridiplantae</taxon>
        <taxon>Streptophyta</taxon>
        <taxon>Embryophyta</taxon>
        <taxon>Tracheophyta</taxon>
        <taxon>Spermatophyta</taxon>
        <taxon>Magnoliopsida</taxon>
        <taxon>Liliopsida</taxon>
        <taxon>Poales</taxon>
        <taxon>Poaceae</taxon>
        <taxon>BOP clade</taxon>
        <taxon>Oryzoideae</taxon>
        <taxon>Oryzeae</taxon>
        <taxon>Oryzinae</taxon>
        <taxon>Oryza</taxon>
        <taxon>Oryza sativa</taxon>
    </lineage>
</organism>
<evidence type="ECO:0000259" key="2">
    <source>
        <dbReference type="PROSITE" id="PS50994"/>
    </source>
</evidence>
<protein>
    <submittedName>
        <fullName evidence="3">cDNA clone:J033136J06, full insert sequence</fullName>
    </submittedName>
</protein>
<dbReference type="GO" id="GO:0003676">
    <property type="term" value="F:nucleic acid binding"/>
    <property type="evidence" value="ECO:0007669"/>
    <property type="project" value="InterPro"/>
</dbReference>
<evidence type="ECO:0000256" key="1">
    <source>
        <dbReference type="SAM" id="Phobius"/>
    </source>
</evidence>
<reference evidence="3" key="1">
    <citation type="journal article" date="2003" name="Science">
        <title>Collection, Mapping, and Annotation of Over 28,000 cDNA Clones from japonica Rice.</title>
        <authorList>
            <person name="Kikuchi S."/>
            <person name="Satoh K."/>
            <person name="Nagata T."/>
            <person name="Kawagashira N."/>
            <person name="Doi K."/>
            <person name="Kishimoto N."/>
            <person name="Yazaki J."/>
            <person name="Ishikawa M."/>
            <person name="Yamada H."/>
            <person name="Ooka H."/>
            <person name="Hotta I."/>
            <person name="Kojima K."/>
            <person name="Namiki T."/>
            <person name="Ohneda E."/>
            <person name="Yahagi W."/>
            <person name="Suzuki K."/>
            <person name="Li C."/>
            <person name="Ohtsuki K."/>
            <person name="Shishiki T."/>
            <person name="Otomo Y."/>
            <person name="Murakami K."/>
            <person name="Iida Y."/>
            <person name="Sugano S."/>
            <person name="Fujimura T."/>
            <person name="Suzuki Y."/>
            <person name="Tsunoda Y."/>
            <person name="Kurosaki T."/>
            <person name="Kodama T."/>
            <person name="Masuda H."/>
            <person name="Kobayashi M."/>
            <person name="Xie Q."/>
            <person name="Lu M."/>
            <person name="Narikawa R."/>
            <person name="Sugiyama A."/>
            <person name="Mizuno K."/>
            <person name="Yokomizo S."/>
            <person name="Niikura J."/>
            <person name="Ikeda R."/>
            <person name="Ishibiki J."/>
            <person name="Kawamata M."/>
            <person name="Yoshimura A."/>
            <person name="Miura J."/>
            <person name="Kusumegi T."/>
            <person name="Oka M."/>
            <person name="Ryu R."/>
            <person name="Ueda M."/>
            <person name="Matsubara K."/>
            <person name="Kawai J."/>
            <person name="Carninci P."/>
            <person name="Adachi J."/>
            <person name="Aizawa K."/>
            <person name="Arakawa T."/>
            <person name="Fukuda S."/>
            <person name="Hara A."/>
            <person name="Hashidume W."/>
            <person name="Hayatsu N."/>
            <person name="Imotani K."/>
            <person name="Ishii Y."/>
            <person name="Itoh M."/>
            <person name="Kagawa I."/>
            <person name="Kondo S."/>
            <person name="Konno H."/>
            <person name="Miyazaki A."/>
            <person name="Osato N."/>
            <person name="Ota Y."/>
            <person name="Saito R."/>
            <person name="Sasaki D."/>
            <person name="Sato K."/>
            <person name="Shibata K."/>
            <person name="Shinagawa A."/>
            <person name="Shiraki T."/>
            <person name="Yoshino M."/>
            <person name="Hayashizaki Y."/>
        </authorList>
    </citation>
    <scope>NUCLEOTIDE SEQUENCE</scope>
</reference>
<evidence type="ECO:0000313" key="3">
    <source>
        <dbReference type="EMBL" id="BAH00815.1"/>
    </source>
</evidence>
<keyword evidence="1" id="KW-0812">Transmembrane</keyword>
<dbReference type="Pfam" id="PF00665">
    <property type="entry name" value="rve"/>
    <property type="match status" value="1"/>
</dbReference>
<feature type="domain" description="Integrase catalytic" evidence="2">
    <location>
        <begin position="56"/>
        <end position="220"/>
    </location>
</feature>
<dbReference type="Pfam" id="PF17921">
    <property type="entry name" value="Integrase_H2C2"/>
    <property type="match status" value="1"/>
</dbReference>
<dbReference type="InterPro" id="IPR041588">
    <property type="entry name" value="Integrase_H2C2"/>
</dbReference>
<sequence length="371" mass="42980">MHSSPMGGHSGFPVTYRKLKRLFAWLGMKKMAKDFVHQCQICLQAKPDRNRYPGLLQPLPVPEGAWQIISMDFIEGLPRSFRYDCILVIVDKFSKYAHFLPLSHPYTAIDVAKLFMVNVYKLHGLPQTIISDRDRVFTSQLWEQLFKGAGTQLHMSTAYHPQSDGQTERVNQCLEIYLKSFVHATPTKWFSWLHLAEFWYKTSYHSSLSSSPFDVLYGHPPRHFGISSADCAIPDLAVWLKERNLMQALIKQHLNRAQQKMKHMADKKRSFRSFAVGDWVYLKLQPYVQSLVAPRANHKLSFKYFGPFMFSRSWVQWLTGCSFLNPVLYILYSMFLSSRVLRISNHQCCPTCLALTKTCNSQLVSWIPVLT</sequence>
<reference evidence="3" key="2">
    <citation type="submission" date="2003-01" db="EMBL/GenBank/DDBJ databases">
        <title>Collection, mapping, and annotation of 28K full-length cDNA clones from japonica rice.</title>
        <authorList>
            <person name="Adachi J."/>
            <person name="Aizawa K."/>
            <person name="Akimura T."/>
            <person name="Arakawa T."/>
            <person name="Carninci P."/>
            <person name="Doi K."/>
            <person name="Fujimura T."/>
            <person name="Fukuda S."/>
            <person name="Hanagaki T."/>
            <person name="Hara A."/>
            <person name="Hashizume W."/>
            <person name="Hayashida K."/>
            <person name="Hayashizaki Y."/>
            <person name="Hayatsu N."/>
            <person name="Hiramoto K."/>
            <person name="Hiraoka T."/>
            <person name="Hori F."/>
            <person name="Hotta I."/>
            <person name="Iida J."/>
            <person name="Iida Y."/>
            <person name="Ikeda R."/>
            <person name="Imamura K."/>
            <person name="Imotani K."/>
            <person name="Ishibiki J."/>
            <person name="Ishii Y."/>
            <person name="Ishikawa M."/>
            <person name="Itoh M."/>
            <person name="Kagawa I."/>
            <person name="Kanagawa S."/>
            <person name="Katoh H."/>
            <person name="Kawagashira N."/>
            <person name="Kawai J."/>
            <person name="Kawamata M."/>
            <person name="Kikuchi S."/>
            <person name="Kishikawa-Hirozane T."/>
            <person name="Kishimoto N."/>
            <person name="Kobayashi M."/>
            <person name="Kodama T."/>
            <person name="Kojima K."/>
            <person name="Kojima Y."/>
            <person name="Kondo S."/>
            <person name="Konno H."/>
            <person name="Kouda M."/>
            <person name="Koya S."/>
            <person name="Kurihara C."/>
            <person name="Kurosaki T."/>
            <person name="Kusumegi T."/>
            <person name="Li C."/>
            <person name="Lu M."/>
            <person name="Masuda H."/>
            <person name="Matsubara K."/>
            <person name="Matsuyama T."/>
            <person name="Miura J."/>
            <person name="Miyazaki A."/>
            <person name="Mizuno K."/>
            <person name="Murakami K."/>
            <person name="Murata M."/>
            <person name="Nagata T."/>
            <person name="Nakahama Y."/>
            <person name="Nakamura M."/>
            <person name="Namiki T."/>
            <person name="Narikawa R."/>
            <person name="Niikura J."/>
            <person name="Nishi K."/>
            <person name="Nomura K."/>
            <person name="Numasaki R."/>
            <person name="Ohneda E."/>
            <person name="Ohno M."/>
            <person name="Ohtsuki K."/>
            <person name="Oka M."/>
            <person name="Ooka H."/>
            <person name="Osato N."/>
            <person name="Ota Y."/>
            <person name="Otomo Y."/>
            <person name="Ryu R."/>
            <person name="Saitoh H."/>
            <person name="Sakai C."/>
            <person name="Sakai K."/>
            <person name="Sakazume N."/>
            <person name="Sano H."/>
            <person name="Sasaki D."/>
            <person name="Sato K."/>
            <person name="Satoh K."/>
            <person name="Shibata K."/>
            <person name="Shinagawa A."/>
            <person name="Shiraki T."/>
            <person name="Shishiki T."/>
            <person name="Sogabe Y."/>
            <person name="Sugano S."/>
            <person name="Sugiyama A."/>
            <person name="Suzuki K."/>
            <person name="Suzuki Y."/>
            <person name="Tagami M."/>
            <person name="Tagami-Takeda Y."/>
            <person name="Tagawa A."/>
            <person name="Takahashi F."/>
            <person name="Takaku-Akahira S."/>
            <person name="Tanaka T."/>
            <person name="Tomaru A."/>
            <person name="Toya T."/>
            <person name="Tsunoda Y."/>
            <person name="Ueda M."/>
            <person name="Waki K."/>
            <person name="Xie Q."/>
            <person name="Yahagi W."/>
            <person name="Yamada H."/>
            <person name="Yamamoto M."/>
            <person name="Yasunishi A."/>
            <person name="Yazaki J."/>
            <person name="Yokomizo S."/>
            <person name="Yoshimura A."/>
        </authorList>
    </citation>
    <scope>NUCLEOTIDE SEQUENCE</scope>
</reference>
<dbReference type="AlphaFoldDB" id="B7F867"/>
<dbReference type="PROSITE" id="PS50994">
    <property type="entry name" value="INTEGRASE"/>
    <property type="match status" value="1"/>
</dbReference>
<dbReference type="PANTHER" id="PTHR37984:SF15">
    <property type="entry name" value="INTEGRASE CATALYTIC DOMAIN-CONTAINING PROTEIN"/>
    <property type="match status" value="1"/>
</dbReference>
<dbReference type="GO" id="GO:0015074">
    <property type="term" value="P:DNA integration"/>
    <property type="evidence" value="ECO:0007669"/>
    <property type="project" value="InterPro"/>
</dbReference>
<keyword evidence="1" id="KW-0472">Membrane</keyword>
<dbReference type="SUPFAM" id="SSF53098">
    <property type="entry name" value="Ribonuclease H-like"/>
    <property type="match status" value="1"/>
</dbReference>